<evidence type="ECO:0000313" key="3">
    <source>
        <dbReference type="EMBL" id="PPQ67539.1"/>
    </source>
</evidence>
<gene>
    <name evidence="3" type="ORF">CVT26_006840</name>
</gene>
<reference evidence="3 4" key="1">
    <citation type="journal article" date="2018" name="Evol. Lett.">
        <title>Horizontal gene cluster transfer increased hallucinogenic mushroom diversity.</title>
        <authorList>
            <person name="Reynolds H.T."/>
            <person name="Vijayakumar V."/>
            <person name="Gluck-Thaler E."/>
            <person name="Korotkin H.B."/>
            <person name="Matheny P.B."/>
            <person name="Slot J.C."/>
        </authorList>
    </citation>
    <scope>NUCLEOTIDE SEQUENCE [LARGE SCALE GENOMIC DNA]</scope>
    <source>
        <strain evidence="3 4">SRW20</strain>
    </source>
</reference>
<dbReference type="OrthoDB" id="21214at2759"/>
<dbReference type="Proteomes" id="UP000284706">
    <property type="component" value="Unassembled WGS sequence"/>
</dbReference>
<keyword evidence="4" id="KW-1185">Reference proteome</keyword>
<protein>
    <submittedName>
        <fullName evidence="3">Uncharacterized protein</fullName>
    </submittedName>
</protein>
<evidence type="ECO:0000256" key="1">
    <source>
        <dbReference type="SAM" id="Coils"/>
    </source>
</evidence>
<name>A0A409VMR9_9AGAR</name>
<organism evidence="3 4">
    <name type="scientific">Gymnopilus dilepis</name>
    <dbReference type="NCBI Taxonomy" id="231916"/>
    <lineage>
        <taxon>Eukaryota</taxon>
        <taxon>Fungi</taxon>
        <taxon>Dikarya</taxon>
        <taxon>Basidiomycota</taxon>
        <taxon>Agaricomycotina</taxon>
        <taxon>Agaricomycetes</taxon>
        <taxon>Agaricomycetidae</taxon>
        <taxon>Agaricales</taxon>
        <taxon>Agaricineae</taxon>
        <taxon>Hymenogastraceae</taxon>
        <taxon>Gymnopilus</taxon>
    </lineage>
</organism>
<dbReference type="PANTHER" id="PTHR39472:SF1">
    <property type="entry name" value="EXPRESSED PROTEIN"/>
    <property type="match status" value="1"/>
</dbReference>
<proteinExistence type="predicted"/>
<dbReference type="STRING" id="231916.A0A409VMR9"/>
<feature type="region of interest" description="Disordered" evidence="2">
    <location>
        <begin position="218"/>
        <end position="281"/>
    </location>
</feature>
<dbReference type="InParanoid" id="A0A409VMR9"/>
<feature type="coiled-coil region" evidence="1">
    <location>
        <begin position="65"/>
        <end position="146"/>
    </location>
</feature>
<feature type="compositionally biased region" description="Polar residues" evidence="2">
    <location>
        <begin position="272"/>
        <end position="281"/>
    </location>
</feature>
<sequence length="281" mass="32005">MAIIEGNGENDLMRLWSVITELGEQLSQNRSMSVSLYGLAGKIKTQAVNSQTGFVLRRFNMDKTKEEYDAELENMNVAMTQENQNLQHDNKQLNALIKEYEQTLETLMSAFRNRAQDVQERELSLIREYEAKLLAREEENAQKELDASTAVSNSLVRLSHLLRQLLRAQNGEDLESSPTQSENEDEREPWTATAASDYALERDIELARLEKENEELRRLAGLLPPQQRKDSGSDFRPIFEAPHPMRLPSMQKVAQSPSGGKPNQMYDAKGYFSSSQSDAIY</sequence>
<keyword evidence="1" id="KW-0175">Coiled coil</keyword>
<comment type="caution">
    <text evidence="3">The sequence shown here is derived from an EMBL/GenBank/DDBJ whole genome shotgun (WGS) entry which is preliminary data.</text>
</comment>
<evidence type="ECO:0000256" key="2">
    <source>
        <dbReference type="SAM" id="MobiDB-lite"/>
    </source>
</evidence>
<evidence type="ECO:0000313" key="4">
    <source>
        <dbReference type="Proteomes" id="UP000284706"/>
    </source>
</evidence>
<feature type="region of interest" description="Disordered" evidence="2">
    <location>
        <begin position="169"/>
        <end position="195"/>
    </location>
</feature>
<dbReference type="AlphaFoldDB" id="A0A409VMR9"/>
<dbReference type="PANTHER" id="PTHR39472">
    <property type="entry name" value="EXPRESSED PROTEIN"/>
    <property type="match status" value="1"/>
</dbReference>
<dbReference type="EMBL" id="NHYE01005611">
    <property type="protein sequence ID" value="PPQ67539.1"/>
    <property type="molecule type" value="Genomic_DNA"/>
</dbReference>
<accession>A0A409VMR9</accession>